<evidence type="ECO:0000313" key="2">
    <source>
        <dbReference type="Proteomes" id="UP000238442"/>
    </source>
</evidence>
<keyword evidence="2" id="KW-1185">Reference proteome</keyword>
<proteinExistence type="predicted"/>
<sequence length="328" mass="37660">MLKQFAIVIIFVILPFFDGQSQECQCTNDYEKSERYSPPLTTFIGYNKFSHFTNWKIDKAEYDRLFFRKLISDTKTFRLTVFSSNQIKLINPSNSYTLNLTPCENPNIHYEIRLVLNIESNEYRGMIETDQISIEISNSILSIPNQSGNTTSINFISDSIDFSSKAGITETTSDVCTGNIHITNSDVSFTFDKANIYSLNENQVKSGGNKHINLSNYPLFREENINLISDFEGLLVKESKFLVPFKNSFLNAKGEDLLINNNLIAGLIVLKYNPGRNSKRIQFNSSQKKISTSKRRLKKELRKSGLNNFKIEYLEESIKIYFLKTISD</sequence>
<dbReference type="KEGG" id="aue:C5O00_13965"/>
<accession>A0A2S0HZV6</accession>
<protein>
    <submittedName>
        <fullName evidence="1">Uncharacterized protein</fullName>
    </submittedName>
</protein>
<dbReference type="Proteomes" id="UP000238442">
    <property type="component" value="Chromosome"/>
</dbReference>
<dbReference type="AlphaFoldDB" id="A0A2S0HZV6"/>
<name>A0A2S0HZV6_9FLAO</name>
<dbReference type="EMBL" id="CP027062">
    <property type="protein sequence ID" value="AVI52201.1"/>
    <property type="molecule type" value="Genomic_DNA"/>
</dbReference>
<organism evidence="1 2">
    <name type="scientific">Pukyongia salina</name>
    <dbReference type="NCBI Taxonomy" id="2094025"/>
    <lineage>
        <taxon>Bacteria</taxon>
        <taxon>Pseudomonadati</taxon>
        <taxon>Bacteroidota</taxon>
        <taxon>Flavobacteriia</taxon>
        <taxon>Flavobacteriales</taxon>
        <taxon>Flavobacteriaceae</taxon>
        <taxon>Pukyongia</taxon>
    </lineage>
</organism>
<reference evidence="1 2" key="1">
    <citation type="submission" date="2018-02" db="EMBL/GenBank/DDBJ databases">
        <title>Genomic analysis of the strain RR4-38 isolated from a seawater recirculating aquaculture system.</title>
        <authorList>
            <person name="Kim Y.-S."/>
            <person name="Jang Y.H."/>
            <person name="Kim K.-H."/>
        </authorList>
    </citation>
    <scope>NUCLEOTIDE SEQUENCE [LARGE SCALE GENOMIC DNA]</scope>
    <source>
        <strain evidence="1 2">RR4-38</strain>
    </source>
</reference>
<gene>
    <name evidence="1" type="ORF">C5O00_13965</name>
</gene>
<evidence type="ECO:0000313" key="1">
    <source>
        <dbReference type="EMBL" id="AVI52201.1"/>
    </source>
</evidence>